<keyword evidence="2" id="KW-1185">Reference proteome</keyword>
<proteinExistence type="predicted"/>
<evidence type="ECO:0000313" key="1">
    <source>
        <dbReference type="EMBL" id="MFD2205038.1"/>
    </source>
</evidence>
<dbReference type="InterPro" id="IPR008257">
    <property type="entry name" value="Pept_M19"/>
</dbReference>
<dbReference type="RefSeq" id="WP_380249198.1">
    <property type="nucleotide sequence ID" value="NZ_JBHUII010000001.1"/>
</dbReference>
<protein>
    <submittedName>
        <fullName evidence="1">Dipeptidase</fullName>
    </submittedName>
</protein>
<dbReference type="Proteomes" id="UP001597294">
    <property type="component" value="Unassembled WGS sequence"/>
</dbReference>
<dbReference type="PROSITE" id="PS51365">
    <property type="entry name" value="RENAL_DIPEPTIDASE_2"/>
    <property type="match status" value="1"/>
</dbReference>
<sequence length="351" mass="38028">MTETLIPVFDGHNDTLLRHVMNEGTSKQVSFFEENKTGHIDLPRARRGGFTGGLFAMFTPSKYDDTSGVPFDPNDPANFAPIDQPGALIFTNSMFAKAQRLERESKGEIVIARSISEARTAMTAGKLVMIMHIEGAEAIDANFDALEVLYAAGLRSIGPVWSRKNIFADGVPMAFPSSPDTGTGLTDTGCELIRNCNGMGVMIDLSHITEKGFWDVAKISTKPLVASHSNAHALCPSARNLTDKQLDAIRESKGLAGINYHVAFLREDGAHNVDTSLEVLVRHTAYLVEKLGEDGVALGSDYDGCLVPSDLKDVAGLPKLMESFRSAGFGNQLIRKIASENWLSVLERTGI</sequence>
<dbReference type="InterPro" id="IPR000180">
    <property type="entry name" value="Dipep_AS"/>
</dbReference>
<name>A0ABW5BJI5_9PROT</name>
<dbReference type="CDD" id="cd01301">
    <property type="entry name" value="rDP_like"/>
    <property type="match status" value="1"/>
</dbReference>
<dbReference type="EMBL" id="JBHUII010000001">
    <property type="protein sequence ID" value="MFD2205038.1"/>
    <property type="molecule type" value="Genomic_DNA"/>
</dbReference>
<dbReference type="PANTHER" id="PTHR10443">
    <property type="entry name" value="MICROSOMAL DIPEPTIDASE"/>
    <property type="match status" value="1"/>
</dbReference>
<reference evidence="2" key="1">
    <citation type="journal article" date="2019" name="Int. J. Syst. Evol. Microbiol.">
        <title>The Global Catalogue of Microorganisms (GCM) 10K type strain sequencing project: providing services to taxonomists for standard genome sequencing and annotation.</title>
        <authorList>
            <consortium name="The Broad Institute Genomics Platform"/>
            <consortium name="The Broad Institute Genome Sequencing Center for Infectious Disease"/>
            <person name="Wu L."/>
            <person name="Ma J."/>
        </authorList>
    </citation>
    <scope>NUCLEOTIDE SEQUENCE [LARGE SCALE GENOMIC DNA]</scope>
    <source>
        <strain evidence="2">CGMCC 4.7192</strain>
    </source>
</reference>
<accession>A0ABW5BJI5</accession>
<dbReference type="PANTHER" id="PTHR10443:SF12">
    <property type="entry name" value="DIPEPTIDASE"/>
    <property type="match status" value="1"/>
</dbReference>
<dbReference type="PROSITE" id="PS00869">
    <property type="entry name" value="RENAL_DIPEPTIDASE_1"/>
    <property type="match status" value="1"/>
</dbReference>
<gene>
    <name evidence="1" type="ORF">ACFSKO_05435</name>
</gene>
<dbReference type="InterPro" id="IPR032466">
    <property type="entry name" value="Metal_Hydrolase"/>
</dbReference>
<dbReference type="Pfam" id="PF01244">
    <property type="entry name" value="Peptidase_M19"/>
    <property type="match status" value="1"/>
</dbReference>
<organism evidence="1 2">
    <name type="scientific">Kiloniella antarctica</name>
    <dbReference type="NCBI Taxonomy" id="1550907"/>
    <lineage>
        <taxon>Bacteria</taxon>
        <taxon>Pseudomonadati</taxon>
        <taxon>Pseudomonadota</taxon>
        <taxon>Alphaproteobacteria</taxon>
        <taxon>Rhodospirillales</taxon>
        <taxon>Kiloniellaceae</taxon>
        <taxon>Kiloniella</taxon>
    </lineage>
</organism>
<evidence type="ECO:0000313" key="2">
    <source>
        <dbReference type="Proteomes" id="UP001597294"/>
    </source>
</evidence>
<comment type="caution">
    <text evidence="1">The sequence shown here is derived from an EMBL/GenBank/DDBJ whole genome shotgun (WGS) entry which is preliminary data.</text>
</comment>
<dbReference type="SUPFAM" id="SSF51556">
    <property type="entry name" value="Metallo-dependent hydrolases"/>
    <property type="match status" value="1"/>
</dbReference>
<dbReference type="Gene3D" id="3.20.20.140">
    <property type="entry name" value="Metal-dependent hydrolases"/>
    <property type="match status" value="1"/>
</dbReference>